<dbReference type="InterPro" id="IPR004256">
    <property type="entry name" value="DUF234"/>
</dbReference>
<dbReference type="InterPro" id="IPR027417">
    <property type="entry name" value="P-loop_NTPase"/>
</dbReference>
<dbReference type="AlphaFoldDB" id="A0A7C2A7T2"/>
<dbReference type="SUPFAM" id="SSF52980">
    <property type="entry name" value="Restriction endonuclease-like"/>
    <property type="match status" value="1"/>
</dbReference>
<feature type="domain" description="ATPase" evidence="1">
    <location>
        <begin position="3"/>
        <end position="203"/>
    </location>
</feature>
<dbReference type="SUPFAM" id="SSF52540">
    <property type="entry name" value="P-loop containing nucleoside triphosphate hydrolases"/>
    <property type="match status" value="1"/>
</dbReference>
<keyword evidence="3" id="KW-0067">ATP-binding</keyword>
<dbReference type="Proteomes" id="UP000885738">
    <property type="component" value="Unassembled WGS sequence"/>
</dbReference>
<evidence type="ECO:0000259" key="1">
    <source>
        <dbReference type="Pfam" id="PF01637"/>
    </source>
</evidence>
<dbReference type="PANTHER" id="PTHR34704">
    <property type="entry name" value="ATPASE"/>
    <property type="match status" value="1"/>
</dbReference>
<reference evidence="3" key="1">
    <citation type="journal article" date="2020" name="mSystems">
        <title>Genome- and Community-Level Interaction Insights into Carbon Utilization and Element Cycling Functions of Hydrothermarchaeota in Hydrothermal Sediment.</title>
        <authorList>
            <person name="Zhou Z."/>
            <person name="Liu Y."/>
            <person name="Xu W."/>
            <person name="Pan J."/>
            <person name="Luo Z.H."/>
            <person name="Li M."/>
        </authorList>
    </citation>
    <scope>NUCLEOTIDE SEQUENCE [LARGE SCALE GENOMIC DNA]</scope>
    <source>
        <strain evidence="3">HyVt-389</strain>
    </source>
</reference>
<dbReference type="Pfam" id="PF01637">
    <property type="entry name" value="ATPase_2"/>
    <property type="match status" value="1"/>
</dbReference>
<dbReference type="Pfam" id="PF03008">
    <property type="entry name" value="DUF234"/>
    <property type="match status" value="1"/>
</dbReference>
<organism evidence="3">
    <name type="scientific">Desulfofervidus auxilii</name>
    <dbReference type="NCBI Taxonomy" id="1621989"/>
    <lineage>
        <taxon>Bacteria</taxon>
        <taxon>Pseudomonadati</taxon>
        <taxon>Thermodesulfobacteriota</taxon>
        <taxon>Candidatus Desulfofervidia</taxon>
        <taxon>Candidatus Desulfofervidales</taxon>
        <taxon>Candidatus Desulfofervidaceae</taxon>
        <taxon>Candidatus Desulfofervidus</taxon>
    </lineage>
</organism>
<evidence type="ECO:0000313" key="3">
    <source>
        <dbReference type="EMBL" id="HEC67435.1"/>
    </source>
</evidence>
<name>A0A7C2A7T2_DESA2</name>
<dbReference type="GO" id="GO:0005524">
    <property type="term" value="F:ATP binding"/>
    <property type="evidence" value="ECO:0007669"/>
    <property type="project" value="UniProtKB-KW"/>
</dbReference>
<dbReference type="PANTHER" id="PTHR34704:SF1">
    <property type="entry name" value="ATPASE"/>
    <property type="match status" value="1"/>
</dbReference>
<gene>
    <name evidence="3" type="ORF">ENI35_01255</name>
</gene>
<protein>
    <submittedName>
        <fullName evidence="3">ATP-binding protein</fullName>
    </submittedName>
</protein>
<accession>A0A7C2A7T2</accession>
<dbReference type="EMBL" id="DRIH01000042">
    <property type="protein sequence ID" value="HEC67435.1"/>
    <property type="molecule type" value="Genomic_DNA"/>
</dbReference>
<evidence type="ECO:0000259" key="2">
    <source>
        <dbReference type="Pfam" id="PF03008"/>
    </source>
</evidence>
<dbReference type="Gene3D" id="3.40.50.300">
    <property type="entry name" value="P-loop containing nucleotide triphosphate hydrolases"/>
    <property type="match status" value="1"/>
</dbReference>
<dbReference type="InterPro" id="IPR011579">
    <property type="entry name" value="ATPase_dom"/>
</dbReference>
<keyword evidence="3" id="KW-0547">Nucleotide-binding</keyword>
<dbReference type="InterPro" id="IPR011335">
    <property type="entry name" value="Restrct_endonuc-II-like"/>
</dbReference>
<proteinExistence type="predicted"/>
<sequence>MRFINREWELNFLNEKWREEKAQLIIIYGKRRVGKTELSIQFVKDKPHIYFLCERIAPHRQLKKFTEKLGAYFRDEFLPEQGFREWETAFKYIVSKMEKMVVIIDEFPYLVETDDAIPSTFQKIWDLYLNNSKIYLMLLGSSISMMEKTLLFYKAPLYGRRTGQLLIRPFRFKQVQQAFPDKTFEEALSIYSIVGGTPLYLNKFYGINFFDAVKNEILKKGQPLYEEVEFLLREELREPRNYFVILEAISLGKHKLSEIINETGFEKSMVSRYLAILDSLQITKKEIPVTEKVPEKSRKGIYIIEDNFFNFWFRFVFRNRSLLEENKINEVAVKIKKELPLLVAKNYERIAAEIMERAILDGEIPLSFEIYGRWWERNEEIDLIGLNSNTNEIIFGEVKWSNKPVGTNIYRNLKRKAQKVKWGKKGRKEYFCLFSKSGFTEDMIRMAEKEKVYLFHKDKFISLII</sequence>
<comment type="caution">
    <text evidence="3">The sequence shown here is derived from an EMBL/GenBank/DDBJ whole genome shotgun (WGS) entry which is preliminary data.</text>
</comment>
<feature type="domain" description="DUF234" evidence="2">
    <location>
        <begin position="312"/>
        <end position="402"/>
    </location>
</feature>